<dbReference type="EC" id="3.2.1.14" evidence="2"/>
<dbReference type="SUPFAM" id="SSF51445">
    <property type="entry name" value="(Trans)glycosidases"/>
    <property type="match status" value="1"/>
</dbReference>
<dbReference type="PANTHER" id="PTHR11177">
    <property type="entry name" value="CHITINASE"/>
    <property type="match status" value="1"/>
</dbReference>
<dbReference type="PROSITE" id="PS01095">
    <property type="entry name" value="GH18_1"/>
    <property type="match status" value="1"/>
</dbReference>
<comment type="caution">
    <text evidence="10">The sequence shown here is derived from an EMBL/GenBank/DDBJ whole genome shotgun (WGS) entry which is preliminary data.</text>
</comment>
<keyword evidence="4" id="KW-0146">Chitin degradation</keyword>
<evidence type="ECO:0000256" key="3">
    <source>
        <dbReference type="ARBA" id="ARBA00022801"/>
    </source>
</evidence>
<keyword evidence="3 6" id="KW-0378">Hydrolase</keyword>
<keyword evidence="4" id="KW-0119">Carbohydrate metabolism</keyword>
<evidence type="ECO:0000256" key="5">
    <source>
        <dbReference type="ARBA" id="ARBA00023295"/>
    </source>
</evidence>
<evidence type="ECO:0000256" key="4">
    <source>
        <dbReference type="ARBA" id="ARBA00023024"/>
    </source>
</evidence>
<evidence type="ECO:0000256" key="2">
    <source>
        <dbReference type="ARBA" id="ARBA00012729"/>
    </source>
</evidence>
<dbReference type="InterPro" id="IPR017853">
    <property type="entry name" value="GH"/>
</dbReference>
<dbReference type="SUPFAM" id="SSF54556">
    <property type="entry name" value="Chitinase insertion domain"/>
    <property type="match status" value="1"/>
</dbReference>
<gene>
    <name evidence="10" type="ORF">RIF23_13045</name>
</gene>
<dbReference type="EMBL" id="JAVLVT010000005">
    <property type="protein sequence ID" value="MDS1271223.1"/>
    <property type="molecule type" value="Genomic_DNA"/>
</dbReference>
<feature type="transmembrane region" description="Helical" evidence="8">
    <location>
        <begin position="20"/>
        <end position="40"/>
    </location>
</feature>
<dbReference type="Pfam" id="PF00704">
    <property type="entry name" value="Glyco_hydro_18"/>
    <property type="match status" value="1"/>
</dbReference>
<dbReference type="PANTHER" id="PTHR11177:SF317">
    <property type="entry name" value="CHITINASE 12-RELATED"/>
    <property type="match status" value="1"/>
</dbReference>
<proteinExistence type="inferred from homology"/>
<name>A0ABU2H7E1_9ACTN</name>
<dbReference type="InterPro" id="IPR029070">
    <property type="entry name" value="Chitinase_insertion_sf"/>
</dbReference>
<evidence type="ECO:0000256" key="6">
    <source>
        <dbReference type="RuleBase" id="RU000489"/>
    </source>
</evidence>
<feature type="domain" description="GH18" evidence="9">
    <location>
        <begin position="54"/>
        <end position="451"/>
    </location>
</feature>
<dbReference type="InterPro" id="IPR050314">
    <property type="entry name" value="Glycosyl_Hydrlase_18"/>
</dbReference>
<keyword evidence="11" id="KW-1185">Reference proteome</keyword>
<dbReference type="Gene3D" id="3.10.50.10">
    <property type="match status" value="1"/>
</dbReference>
<evidence type="ECO:0000256" key="8">
    <source>
        <dbReference type="SAM" id="Phobius"/>
    </source>
</evidence>
<keyword evidence="8" id="KW-1133">Transmembrane helix</keyword>
<keyword evidence="8" id="KW-0472">Membrane</keyword>
<sequence length="451" mass="49463">MTRTGTSGGSATLAQRNRVLLGVAVAAVLGALFFSVLTVITTNGSRGGGEGADRERVAYFADWNTANRGYRILDVAESGAAEHMSTLLWAFGDVNAEGLCYIDPDANQPWEIYQRRYDAADSVDGEGDEHDQQLAGSLNQLDKLKDDHAHLRAGISLGGWNWSTYFSNAAATEESRAEFARSCIDLWLRGNLPQLNDEPQGGEGAAEGVFDGIDIDWEWPGGGGHADNVTRPDDGANFTLMVRELRRQLDDYAEESGRDLFLSASFPHSEELMRAGVEPEVFDYLDFATVQGYDFTGTWSDVTDHHSQLYAPEGAPSSASAHAAVQRYLDHGLPAEKLVLGIPAFGRGWTGVDRANFGRFQPGEPAEGSYGAGVDPYNELQERPGQRFLDPVNGAYWIYDGTEWWTYDTPWIVNMKGEYAREHDLGGLMLWNLDQDPDAELVEAMDTGLAE</sequence>
<dbReference type="GO" id="GO:0016787">
    <property type="term" value="F:hydrolase activity"/>
    <property type="evidence" value="ECO:0007669"/>
    <property type="project" value="UniProtKB-KW"/>
</dbReference>
<evidence type="ECO:0000313" key="11">
    <source>
        <dbReference type="Proteomes" id="UP001250214"/>
    </source>
</evidence>
<dbReference type="Gene3D" id="3.20.20.80">
    <property type="entry name" value="Glycosidases"/>
    <property type="match status" value="1"/>
</dbReference>
<evidence type="ECO:0000313" key="10">
    <source>
        <dbReference type="EMBL" id="MDS1271223.1"/>
    </source>
</evidence>
<dbReference type="InterPro" id="IPR001223">
    <property type="entry name" value="Glyco_hydro18_cat"/>
</dbReference>
<comment type="similarity">
    <text evidence="7">Belongs to the glycosyl hydrolase 18 family.</text>
</comment>
<dbReference type="InterPro" id="IPR001579">
    <property type="entry name" value="Glyco_hydro_18_chit_AS"/>
</dbReference>
<keyword evidence="5 6" id="KW-0326">Glycosidase</keyword>
<organism evidence="10 11">
    <name type="scientific">Lipingzhangella rawalii</name>
    <dbReference type="NCBI Taxonomy" id="2055835"/>
    <lineage>
        <taxon>Bacteria</taxon>
        <taxon>Bacillati</taxon>
        <taxon>Actinomycetota</taxon>
        <taxon>Actinomycetes</taxon>
        <taxon>Streptosporangiales</taxon>
        <taxon>Nocardiopsidaceae</taxon>
        <taxon>Lipingzhangella</taxon>
    </lineage>
</organism>
<dbReference type="PROSITE" id="PS51910">
    <property type="entry name" value="GH18_2"/>
    <property type="match status" value="1"/>
</dbReference>
<protein>
    <recommendedName>
        <fullName evidence="2">chitinase</fullName>
        <ecNumber evidence="2">3.2.1.14</ecNumber>
    </recommendedName>
</protein>
<dbReference type="InterPro" id="IPR011583">
    <property type="entry name" value="Chitinase_II/V-like_cat"/>
</dbReference>
<keyword evidence="4" id="KW-0624">Polysaccharide degradation</keyword>
<evidence type="ECO:0000256" key="7">
    <source>
        <dbReference type="RuleBase" id="RU004453"/>
    </source>
</evidence>
<evidence type="ECO:0000256" key="1">
    <source>
        <dbReference type="ARBA" id="ARBA00000822"/>
    </source>
</evidence>
<reference evidence="11" key="1">
    <citation type="submission" date="2023-07" db="EMBL/GenBank/DDBJ databases">
        <title>Novel species in the genus Lipingzhangella isolated from Sambhar Salt Lake.</title>
        <authorList>
            <person name="Jiya N."/>
            <person name="Kajale S."/>
            <person name="Sharma A."/>
        </authorList>
    </citation>
    <scope>NUCLEOTIDE SEQUENCE [LARGE SCALE GENOMIC DNA]</scope>
    <source>
        <strain evidence="11">LS1_29</strain>
    </source>
</reference>
<dbReference type="CDD" id="cd06548">
    <property type="entry name" value="GH18_chitinase"/>
    <property type="match status" value="1"/>
</dbReference>
<accession>A0ABU2H7E1</accession>
<dbReference type="Proteomes" id="UP001250214">
    <property type="component" value="Unassembled WGS sequence"/>
</dbReference>
<comment type="catalytic activity">
    <reaction evidence="1">
        <text>Random endo-hydrolysis of N-acetyl-beta-D-glucosaminide (1-&gt;4)-beta-linkages in chitin and chitodextrins.</text>
        <dbReference type="EC" id="3.2.1.14"/>
    </reaction>
</comment>
<dbReference type="RefSeq" id="WP_310912756.1">
    <property type="nucleotide sequence ID" value="NZ_JAVLVT010000005.1"/>
</dbReference>
<evidence type="ECO:0000259" key="9">
    <source>
        <dbReference type="PROSITE" id="PS51910"/>
    </source>
</evidence>
<dbReference type="SMART" id="SM00636">
    <property type="entry name" value="Glyco_18"/>
    <property type="match status" value="1"/>
</dbReference>
<keyword evidence="8" id="KW-0812">Transmembrane</keyword>